<dbReference type="Proteomes" id="UP000630864">
    <property type="component" value="Unassembled WGS sequence"/>
</dbReference>
<dbReference type="InterPro" id="IPR029127">
    <property type="entry name" value="MvaI_BcnI"/>
</dbReference>
<comment type="caution">
    <text evidence="2">The sequence shown here is derived from an EMBL/GenBank/DDBJ whole genome shotgun (WGS) entry which is preliminary data.</text>
</comment>
<evidence type="ECO:0000259" key="1">
    <source>
        <dbReference type="Pfam" id="PF15515"/>
    </source>
</evidence>
<reference evidence="2" key="1">
    <citation type="submission" date="2020-09" db="EMBL/GenBank/DDBJ databases">
        <title>Pseudomonas syringae pv. eriobotryae genome sequence causing loquat canker disease.</title>
        <authorList>
            <person name="Fukuda S."/>
            <person name="Tashiro H."/>
            <person name="Nagano Y."/>
        </authorList>
    </citation>
    <scope>NUCLEOTIDE SEQUENCE</scope>
    <source>
        <strain evidence="2">AM001</strain>
    </source>
</reference>
<dbReference type="Gene3D" id="3.40.210.20">
    <property type="entry name" value="MvaI/BcnI restriction endonuclease, catalytic domain"/>
    <property type="match status" value="1"/>
</dbReference>
<dbReference type="EMBL" id="BMZW01000003">
    <property type="protein sequence ID" value="GFZ58400.1"/>
    <property type="molecule type" value="Genomic_DNA"/>
</dbReference>
<organism evidence="2 3">
    <name type="scientific">Pseudomonas amygdali pv. eriobotryae</name>
    <dbReference type="NCBI Taxonomy" id="129137"/>
    <lineage>
        <taxon>Bacteria</taxon>
        <taxon>Pseudomonadati</taxon>
        <taxon>Pseudomonadota</taxon>
        <taxon>Gammaproteobacteria</taxon>
        <taxon>Pseudomonadales</taxon>
        <taxon>Pseudomonadaceae</taxon>
        <taxon>Pseudomonas</taxon>
        <taxon>Pseudomonas amygdali</taxon>
    </lineage>
</organism>
<dbReference type="Pfam" id="PF15515">
    <property type="entry name" value="MvaI_BcnI"/>
    <property type="match status" value="1"/>
</dbReference>
<evidence type="ECO:0000313" key="3">
    <source>
        <dbReference type="Proteomes" id="UP000630864"/>
    </source>
</evidence>
<dbReference type="InterPro" id="IPR043004">
    <property type="entry name" value="MvaI_BcnI_cat"/>
</dbReference>
<proteinExistence type="predicted"/>
<sequence length="303" mass="34501">MLGFCDDQTILAYADTWDGKLSREVFDKIVKGQATKIASVFFEQTQVPEQGRILLLQKLSEIYTGGAVRSGRLDANGKLIEYQAKNGAGYTLESLFGIIPNGRAEPDYQGWELKAHGSGVVTLMTPEPDGGIYRYDLAKFMLDYGVCNDARRDFTGKHLVDIMHDRSGLTLLMEGYDPEKFEVVDPKGGLVLRDRYGNIAACWSFNKILTHWSKKHAQTAFVSYTVEDRDVRFFRFGPAVSLCEGANLKYFLNAMYSSFIYYDPGVNMKLVNDRWIAKKRNQFRVSWKNIESLYERVERVVLS</sequence>
<name>A0A9P3EBI7_PSEA0</name>
<feature type="domain" description="MvaI/BcnI restriction endonuclease" evidence="1">
    <location>
        <begin position="56"/>
        <end position="294"/>
    </location>
</feature>
<protein>
    <recommendedName>
        <fullName evidence="1">MvaI/BcnI restriction endonuclease domain-containing protein</fullName>
    </recommendedName>
</protein>
<evidence type="ECO:0000313" key="2">
    <source>
        <dbReference type="EMBL" id="GFZ58400.1"/>
    </source>
</evidence>
<accession>A0A9P3EBI7</accession>
<gene>
    <name evidence="2" type="ORF">PSE10A_09110</name>
</gene>
<dbReference type="AlphaFoldDB" id="A0A9P3EBI7"/>